<comment type="similarity">
    <text evidence="4">Belongs to the zinc-containing alcohol dehydrogenase family.</text>
</comment>
<keyword evidence="7" id="KW-1185">Reference proteome</keyword>
<dbReference type="SUPFAM" id="SSF50129">
    <property type="entry name" value="GroES-like"/>
    <property type="match status" value="1"/>
</dbReference>
<dbReference type="SMART" id="SM00829">
    <property type="entry name" value="PKS_ER"/>
    <property type="match status" value="1"/>
</dbReference>
<evidence type="ECO:0000313" key="6">
    <source>
        <dbReference type="EMBL" id="QAT63149.1"/>
    </source>
</evidence>
<comment type="cofactor">
    <cofactor evidence="4">
        <name>Zn(2+)</name>
        <dbReference type="ChEBI" id="CHEBI:29105"/>
    </cofactor>
</comment>
<dbReference type="OrthoDB" id="9769198at2"/>
<evidence type="ECO:0000256" key="3">
    <source>
        <dbReference type="ARBA" id="ARBA00023002"/>
    </source>
</evidence>
<dbReference type="PANTHER" id="PTHR43401">
    <property type="entry name" value="L-THREONINE 3-DEHYDROGENASE"/>
    <property type="match status" value="1"/>
</dbReference>
<dbReference type="CDD" id="cd08258">
    <property type="entry name" value="Zn_ADH4"/>
    <property type="match status" value="1"/>
</dbReference>
<dbReference type="PROSITE" id="PS00059">
    <property type="entry name" value="ADH_ZINC"/>
    <property type="match status" value="1"/>
</dbReference>
<dbReference type="InterPro" id="IPR002328">
    <property type="entry name" value="ADH_Zn_CS"/>
</dbReference>
<dbReference type="InterPro" id="IPR050129">
    <property type="entry name" value="Zn_alcohol_dh"/>
</dbReference>
<proteinExistence type="inferred from homology"/>
<accession>A0A410QGU3</accession>
<keyword evidence="1 4" id="KW-0479">Metal-binding</keyword>
<dbReference type="Pfam" id="PF00107">
    <property type="entry name" value="ADH_zinc_N"/>
    <property type="match status" value="1"/>
</dbReference>
<organism evidence="6 7">
    <name type="scientific">Acidilutibacter cellobiosedens</name>
    <dbReference type="NCBI Taxonomy" id="2507161"/>
    <lineage>
        <taxon>Bacteria</taxon>
        <taxon>Bacillati</taxon>
        <taxon>Bacillota</taxon>
        <taxon>Tissierellia</taxon>
        <taxon>Tissierellales</taxon>
        <taxon>Acidilutibacteraceae</taxon>
        <taxon>Acidilutibacter</taxon>
    </lineage>
</organism>
<protein>
    <submittedName>
        <fullName evidence="6">Sorbitol dehydrogenase</fullName>
    </submittedName>
</protein>
<dbReference type="InterPro" id="IPR013154">
    <property type="entry name" value="ADH-like_N"/>
</dbReference>
<dbReference type="Gene3D" id="3.90.180.10">
    <property type="entry name" value="Medium-chain alcohol dehydrogenases, catalytic domain"/>
    <property type="match status" value="1"/>
</dbReference>
<sequence length="345" mass="38032">MKALVRRTSKERDMILKDMPEPIVSDNTVKIKIKYSSICASDIKYYNQVMGPGAKIIPPVIIGHEGSGIIVETGSKIKDYKVGDEVCFETTFEKCGKCMFCKSKEYNICDNRKGLGSKVNGTFAEYVIVPEESLHKLPDGVNLKTATLMEPLACAVHLIEEQIKVKKGDNVLIIGPGAIGFFSSLVAKSLGGKVILSGTNHSAHRLKLASELGIETISGGEGEVKKRVFEMTNNIGADVTVDCVGSEHTLKMAVNLARKNGIIGLGSFPKGEIPFNFEIVFRRQLTLIGSQSSKPSSWIRALELMKENHHIIERMITDSFTLDDWEEAFKLVENKSGFKVVFKMN</sequence>
<keyword evidence="3" id="KW-0560">Oxidoreductase</keyword>
<dbReference type="Pfam" id="PF08240">
    <property type="entry name" value="ADH_N"/>
    <property type="match status" value="1"/>
</dbReference>
<evidence type="ECO:0000256" key="1">
    <source>
        <dbReference type="ARBA" id="ARBA00022723"/>
    </source>
</evidence>
<dbReference type="AlphaFoldDB" id="A0A410QGU3"/>
<dbReference type="KEGG" id="spoa:EQM13_17025"/>
<name>A0A410QGU3_9FIRM</name>
<dbReference type="PANTHER" id="PTHR43401:SF2">
    <property type="entry name" value="L-THREONINE 3-DEHYDROGENASE"/>
    <property type="match status" value="1"/>
</dbReference>
<evidence type="ECO:0000256" key="2">
    <source>
        <dbReference type="ARBA" id="ARBA00022833"/>
    </source>
</evidence>
<dbReference type="EMBL" id="CP035282">
    <property type="protein sequence ID" value="QAT63149.1"/>
    <property type="molecule type" value="Genomic_DNA"/>
</dbReference>
<keyword evidence="2 4" id="KW-0862">Zinc</keyword>
<dbReference type="InterPro" id="IPR011032">
    <property type="entry name" value="GroES-like_sf"/>
</dbReference>
<evidence type="ECO:0000259" key="5">
    <source>
        <dbReference type="SMART" id="SM00829"/>
    </source>
</evidence>
<reference evidence="7" key="1">
    <citation type="submission" date="2019-01" db="EMBL/GenBank/DDBJ databases">
        <title>Draft genomes of a novel of Sporanaerobacter strains.</title>
        <authorList>
            <person name="Ma S."/>
        </authorList>
    </citation>
    <scope>NUCLEOTIDE SEQUENCE [LARGE SCALE GENOMIC DNA]</scope>
    <source>
        <strain evidence="7">NJN-17</strain>
    </source>
</reference>
<evidence type="ECO:0000313" key="7">
    <source>
        <dbReference type="Proteomes" id="UP000287969"/>
    </source>
</evidence>
<feature type="domain" description="Enoyl reductase (ER)" evidence="5">
    <location>
        <begin position="11"/>
        <end position="342"/>
    </location>
</feature>
<dbReference type="RefSeq" id="WP_071139371.1">
    <property type="nucleotide sequence ID" value="NZ_CP035282.1"/>
</dbReference>
<dbReference type="InterPro" id="IPR013149">
    <property type="entry name" value="ADH-like_C"/>
</dbReference>
<gene>
    <name evidence="6" type="ORF">EQM13_17025</name>
</gene>
<dbReference type="GO" id="GO:0016491">
    <property type="term" value="F:oxidoreductase activity"/>
    <property type="evidence" value="ECO:0007669"/>
    <property type="project" value="UniProtKB-KW"/>
</dbReference>
<dbReference type="InterPro" id="IPR020843">
    <property type="entry name" value="ER"/>
</dbReference>
<dbReference type="GO" id="GO:0008270">
    <property type="term" value="F:zinc ion binding"/>
    <property type="evidence" value="ECO:0007669"/>
    <property type="project" value="InterPro"/>
</dbReference>
<evidence type="ECO:0000256" key="4">
    <source>
        <dbReference type="RuleBase" id="RU361277"/>
    </source>
</evidence>
<dbReference type="Gene3D" id="3.40.50.720">
    <property type="entry name" value="NAD(P)-binding Rossmann-like Domain"/>
    <property type="match status" value="1"/>
</dbReference>
<dbReference type="Proteomes" id="UP000287969">
    <property type="component" value="Chromosome"/>
</dbReference>
<dbReference type="SUPFAM" id="SSF51735">
    <property type="entry name" value="NAD(P)-binding Rossmann-fold domains"/>
    <property type="match status" value="1"/>
</dbReference>
<dbReference type="InterPro" id="IPR036291">
    <property type="entry name" value="NAD(P)-bd_dom_sf"/>
</dbReference>